<accession>A0A822XLH5</accession>
<proteinExistence type="predicted"/>
<evidence type="ECO:0000313" key="2">
    <source>
        <dbReference type="EMBL" id="DAD19919.1"/>
    </source>
</evidence>
<protein>
    <submittedName>
        <fullName evidence="2">Uncharacterized protein</fullName>
    </submittedName>
</protein>
<name>A0A822XLH5_NELNU</name>
<comment type="caution">
    <text evidence="2">The sequence shown here is derived from an EMBL/GenBank/DDBJ whole genome shotgun (WGS) entry which is preliminary data.</text>
</comment>
<keyword evidence="1" id="KW-0732">Signal</keyword>
<dbReference type="Proteomes" id="UP000607653">
    <property type="component" value="Unassembled WGS sequence"/>
</dbReference>
<feature type="chain" id="PRO_5032343518" evidence="1">
    <location>
        <begin position="27"/>
        <end position="112"/>
    </location>
</feature>
<gene>
    <name evidence="2" type="ORF">HUJ06_021383</name>
</gene>
<organism evidence="2 3">
    <name type="scientific">Nelumbo nucifera</name>
    <name type="common">Sacred lotus</name>
    <dbReference type="NCBI Taxonomy" id="4432"/>
    <lineage>
        <taxon>Eukaryota</taxon>
        <taxon>Viridiplantae</taxon>
        <taxon>Streptophyta</taxon>
        <taxon>Embryophyta</taxon>
        <taxon>Tracheophyta</taxon>
        <taxon>Spermatophyta</taxon>
        <taxon>Magnoliopsida</taxon>
        <taxon>Proteales</taxon>
        <taxon>Nelumbonaceae</taxon>
        <taxon>Nelumbo</taxon>
    </lineage>
</organism>
<reference evidence="2 3" key="1">
    <citation type="journal article" date="2020" name="Mol. Biol. Evol.">
        <title>Distinct Expression and Methylation Patterns for Genes with Different Fates following a Single Whole-Genome Duplication in Flowering Plants.</title>
        <authorList>
            <person name="Shi T."/>
            <person name="Rahmani R.S."/>
            <person name="Gugger P.F."/>
            <person name="Wang M."/>
            <person name="Li H."/>
            <person name="Zhang Y."/>
            <person name="Li Z."/>
            <person name="Wang Q."/>
            <person name="Van de Peer Y."/>
            <person name="Marchal K."/>
            <person name="Chen J."/>
        </authorList>
    </citation>
    <scope>NUCLEOTIDE SEQUENCE [LARGE SCALE GENOMIC DNA]</scope>
    <source>
        <tissue evidence="2">Leaf</tissue>
    </source>
</reference>
<evidence type="ECO:0000313" key="3">
    <source>
        <dbReference type="Proteomes" id="UP000607653"/>
    </source>
</evidence>
<dbReference type="EMBL" id="DUZY01000001">
    <property type="protein sequence ID" value="DAD19919.1"/>
    <property type="molecule type" value="Genomic_DNA"/>
</dbReference>
<dbReference type="AlphaFoldDB" id="A0A822XLH5"/>
<sequence length="112" mass="12666">MAILAAFFISFTYFLTLSPSSPPINSFTIFSIISESTKPRTDEPLFARTLRPTPISSTTILEFKYWSAIIAQARIGTDAHTLQHRVPTIVTHEPIYALVLQYLPLVHLLLYN</sequence>
<feature type="signal peptide" evidence="1">
    <location>
        <begin position="1"/>
        <end position="26"/>
    </location>
</feature>
<evidence type="ECO:0000256" key="1">
    <source>
        <dbReference type="SAM" id="SignalP"/>
    </source>
</evidence>
<keyword evidence="3" id="KW-1185">Reference proteome</keyword>